<dbReference type="OrthoDB" id="2985014at2759"/>
<dbReference type="GO" id="GO:0035249">
    <property type="term" value="P:synaptic transmission, glutamatergic"/>
    <property type="evidence" value="ECO:0007669"/>
    <property type="project" value="TreeGrafter"/>
</dbReference>
<sequence>MGFSNGIGTLAGLTCPFVTEKLIARGPRGWEKVFLLASLIHFTGVTFYAIYASGELQDWAEPKDEEEPWFHNNICKSNTNPGNDYGTVNPEQQQNDPIPDFNMIWNDSASTINPNDMSGSYKPAGDELNYNHSKRYNTNNNYDDGW</sequence>
<dbReference type="CTD" id="9952384"/>
<accession>A0A1S0TGX2</accession>
<feature type="region of interest" description="Disordered" evidence="5">
    <location>
        <begin position="70"/>
        <end position="96"/>
    </location>
</feature>
<evidence type="ECO:0000313" key="6">
    <source>
        <dbReference type="EMBL" id="EFO13629.1"/>
    </source>
</evidence>
<dbReference type="AlphaFoldDB" id="A0A1S0TGX2"/>
<dbReference type="EMBL" id="JH713422">
    <property type="protein sequence ID" value="EFO13629.1"/>
    <property type="molecule type" value="Genomic_DNA"/>
</dbReference>
<dbReference type="GeneID" id="9952384"/>
<dbReference type="PANTHER" id="PTHR11662:SF456">
    <property type="entry name" value="VESICULAR GLUTAMATE TRANSPORTER, ISOFORM A"/>
    <property type="match status" value="1"/>
</dbReference>
<dbReference type="InParanoid" id="A0A1S0TGX2"/>
<dbReference type="GO" id="GO:0005313">
    <property type="term" value="F:L-glutamate transmembrane transporter activity"/>
    <property type="evidence" value="ECO:0007669"/>
    <property type="project" value="TreeGrafter"/>
</dbReference>
<organism evidence="6">
    <name type="scientific">Loa loa</name>
    <name type="common">Eye worm</name>
    <name type="synonym">Filaria loa</name>
    <dbReference type="NCBI Taxonomy" id="7209"/>
    <lineage>
        <taxon>Eukaryota</taxon>
        <taxon>Metazoa</taxon>
        <taxon>Ecdysozoa</taxon>
        <taxon>Nematoda</taxon>
        <taxon>Chromadorea</taxon>
        <taxon>Rhabditida</taxon>
        <taxon>Spirurina</taxon>
        <taxon>Spiruromorpha</taxon>
        <taxon>Filarioidea</taxon>
        <taxon>Onchocercidae</taxon>
        <taxon>Loa</taxon>
    </lineage>
</organism>
<reference evidence="6" key="1">
    <citation type="submission" date="2012-04" db="EMBL/GenBank/DDBJ databases">
        <title>The Genome Sequence of Loa loa.</title>
        <authorList>
            <consortium name="The Broad Institute Genome Sequencing Platform"/>
            <consortium name="Broad Institute Genome Sequencing Center for Infectious Disease"/>
            <person name="Nutman T.B."/>
            <person name="Fink D.L."/>
            <person name="Russ C."/>
            <person name="Young S."/>
            <person name="Zeng Q."/>
            <person name="Gargeya S."/>
            <person name="Alvarado L."/>
            <person name="Berlin A."/>
            <person name="Chapman S.B."/>
            <person name="Chen Z."/>
            <person name="Freedman E."/>
            <person name="Gellesch M."/>
            <person name="Goldberg J."/>
            <person name="Griggs A."/>
            <person name="Gujja S."/>
            <person name="Heilman E.R."/>
            <person name="Heiman D."/>
            <person name="Howarth C."/>
            <person name="Mehta T."/>
            <person name="Neiman D."/>
            <person name="Pearson M."/>
            <person name="Roberts A."/>
            <person name="Saif S."/>
            <person name="Shea T."/>
            <person name="Shenoy N."/>
            <person name="Sisk P."/>
            <person name="Stolte C."/>
            <person name="Sykes S."/>
            <person name="White J."/>
            <person name="Yandava C."/>
            <person name="Haas B."/>
            <person name="Henn M.R."/>
            <person name="Nusbaum C."/>
            <person name="Birren B."/>
        </authorList>
    </citation>
    <scope>NUCLEOTIDE SEQUENCE [LARGE SCALE GENOMIC DNA]</scope>
</reference>
<evidence type="ECO:0000256" key="3">
    <source>
        <dbReference type="ARBA" id="ARBA00022989"/>
    </source>
</evidence>
<evidence type="ECO:0000256" key="2">
    <source>
        <dbReference type="ARBA" id="ARBA00022692"/>
    </source>
</evidence>
<comment type="subcellular location">
    <subcellularLocation>
        <location evidence="1">Membrane</location>
        <topology evidence="1">Multi-pass membrane protein</topology>
    </subcellularLocation>
</comment>
<evidence type="ECO:0000256" key="5">
    <source>
        <dbReference type="SAM" id="MobiDB-lite"/>
    </source>
</evidence>
<keyword evidence="4" id="KW-0472">Membrane</keyword>
<dbReference type="GO" id="GO:0098700">
    <property type="term" value="P:neurotransmitter loading into synaptic vesicle"/>
    <property type="evidence" value="ECO:0007669"/>
    <property type="project" value="TreeGrafter"/>
</dbReference>
<dbReference type="GO" id="GO:0050803">
    <property type="term" value="P:regulation of synapse structure or activity"/>
    <property type="evidence" value="ECO:0007669"/>
    <property type="project" value="TreeGrafter"/>
</dbReference>
<dbReference type="InterPro" id="IPR050382">
    <property type="entry name" value="MFS_Na/Anion_cotransporter"/>
</dbReference>
<dbReference type="GO" id="GO:0060076">
    <property type="term" value="C:excitatory synapse"/>
    <property type="evidence" value="ECO:0007669"/>
    <property type="project" value="TreeGrafter"/>
</dbReference>
<gene>
    <name evidence="6" type="ORF">LOAG_14899</name>
</gene>
<dbReference type="PANTHER" id="PTHR11662">
    <property type="entry name" value="SOLUTE CARRIER FAMILY 17"/>
    <property type="match status" value="1"/>
</dbReference>
<dbReference type="OMA" id="MIWNDSA"/>
<dbReference type="KEGG" id="loa:LOAG_14899"/>
<dbReference type="GO" id="GO:0030672">
    <property type="term" value="C:synaptic vesicle membrane"/>
    <property type="evidence" value="ECO:0007669"/>
    <property type="project" value="TreeGrafter"/>
</dbReference>
<proteinExistence type="predicted"/>
<keyword evidence="3" id="KW-1133">Transmembrane helix</keyword>
<evidence type="ECO:0000256" key="4">
    <source>
        <dbReference type="ARBA" id="ARBA00023136"/>
    </source>
</evidence>
<evidence type="ECO:0000256" key="1">
    <source>
        <dbReference type="ARBA" id="ARBA00004141"/>
    </source>
</evidence>
<protein>
    <submittedName>
        <fullName evidence="6">Slc17a7 protein</fullName>
    </submittedName>
</protein>
<dbReference type="GO" id="GO:0005326">
    <property type="term" value="F:neurotransmitter transmembrane transporter activity"/>
    <property type="evidence" value="ECO:0007669"/>
    <property type="project" value="TreeGrafter"/>
</dbReference>
<dbReference type="RefSeq" id="XP_003150440.1">
    <property type="nucleotide sequence ID" value="XM_003150392.2"/>
</dbReference>
<keyword evidence="2" id="KW-0812">Transmembrane</keyword>
<name>A0A1S0TGX2_LOALO</name>